<dbReference type="PANTHER" id="PTHR30055">
    <property type="entry name" value="HTH-TYPE TRANSCRIPTIONAL REGULATOR RUTR"/>
    <property type="match status" value="1"/>
</dbReference>
<gene>
    <name evidence="5" type="ORF">SAMN04488568_103106</name>
</gene>
<feature type="DNA-binding region" description="H-T-H motif" evidence="2">
    <location>
        <begin position="52"/>
        <end position="71"/>
    </location>
</feature>
<evidence type="ECO:0000256" key="1">
    <source>
        <dbReference type="ARBA" id="ARBA00023125"/>
    </source>
</evidence>
<evidence type="ECO:0000256" key="2">
    <source>
        <dbReference type="PROSITE-ProRule" id="PRU00335"/>
    </source>
</evidence>
<dbReference type="SUPFAM" id="SSF46689">
    <property type="entry name" value="Homeodomain-like"/>
    <property type="match status" value="1"/>
</dbReference>
<dbReference type="AlphaFoldDB" id="A0A1G9P623"/>
<sequence>MGSDSADLARSAPNPLPAPHKRPVQDRAKFTVQAIYDAYVRIWRRDGPDAATTRSVAAEAGFAIGTLYGYFPNKAALHSGYVRHAMEAMLAQIDRDVIAPAAQPWPERVSALVEITCGTRSDSPYFDVAMLQRENEIADQERHSRAFAALTNKWCEAIATLEDLSPQPERDLVTSLLLAIWGARRYQMLISPDRNQPQNWVGHLTNLCQRTLAATSS</sequence>
<dbReference type="GO" id="GO:0000976">
    <property type="term" value="F:transcription cis-regulatory region binding"/>
    <property type="evidence" value="ECO:0007669"/>
    <property type="project" value="TreeGrafter"/>
</dbReference>
<dbReference type="Gene3D" id="1.10.357.10">
    <property type="entry name" value="Tetracycline Repressor, domain 2"/>
    <property type="match status" value="1"/>
</dbReference>
<dbReference type="Proteomes" id="UP000199759">
    <property type="component" value="Unassembled WGS sequence"/>
</dbReference>
<name>A0A1G9P623_9PROT</name>
<dbReference type="InterPro" id="IPR050109">
    <property type="entry name" value="HTH-type_TetR-like_transc_reg"/>
</dbReference>
<dbReference type="InterPro" id="IPR001647">
    <property type="entry name" value="HTH_TetR"/>
</dbReference>
<dbReference type="EMBL" id="FNHG01000003">
    <property type="protein sequence ID" value="SDL93677.1"/>
    <property type="molecule type" value="Genomic_DNA"/>
</dbReference>
<dbReference type="STRING" id="144026.SAMN04488568_103106"/>
<proteinExistence type="predicted"/>
<dbReference type="PANTHER" id="PTHR30055:SF226">
    <property type="entry name" value="HTH-TYPE TRANSCRIPTIONAL REGULATOR PKSA"/>
    <property type="match status" value="1"/>
</dbReference>
<dbReference type="RefSeq" id="WP_176780246.1">
    <property type="nucleotide sequence ID" value="NZ_FNHG01000003.1"/>
</dbReference>
<keyword evidence="6" id="KW-1185">Reference proteome</keyword>
<evidence type="ECO:0000313" key="6">
    <source>
        <dbReference type="Proteomes" id="UP000199759"/>
    </source>
</evidence>
<organism evidence="5 6">
    <name type="scientific">Maricaulis salignorans</name>
    <dbReference type="NCBI Taxonomy" id="144026"/>
    <lineage>
        <taxon>Bacteria</taxon>
        <taxon>Pseudomonadati</taxon>
        <taxon>Pseudomonadota</taxon>
        <taxon>Alphaproteobacteria</taxon>
        <taxon>Maricaulales</taxon>
        <taxon>Maricaulaceae</taxon>
        <taxon>Maricaulis</taxon>
    </lineage>
</organism>
<dbReference type="Pfam" id="PF00440">
    <property type="entry name" value="TetR_N"/>
    <property type="match status" value="1"/>
</dbReference>
<feature type="domain" description="HTH tetR-type" evidence="4">
    <location>
        <begin position="29"/>
        <end position="89"/>
    </location>
</feature>
<dbReference type="InterPro" id="IPR009057">
    <property type="entry name" value="Homeodomain-like_sf"/>
</dbReference>
<dbReference type="PROSITE" id="PS50977">
    <property type="entry name" value="HTH_TETR_2"/>
    <property type="match status" value="1"/>
</dbReference>
<feature type="region of interest" description="Disordered" evidence="3">
    <location>
        <begin position="1"/>
        <end position="24"/>
    </location>
</feature>
<evidence type="ECO:0000256" key="3">
    <source>
        <dbReference type="SAM" id="MobiDB-lite"/>
    </source>
</evidence>
<protein>
    <submittedName>
        <fullName evidence="5">DNA-binding transcriptional regulator, AcrR family</fullName>
    </submittedName>
</protein>
<reference evidence="5 6" key="1">
    <citation type="submission" date="2016-10" db="EMBL/GenBank/DDBJ databases">
        <authorList>
            <person name="de Groot N.N."/>
        </authorList>
    </citation>
    <scope>NUCLEOTIDE SEQUENCE [LARGE SCALE GENOMIC DNA]</scope>
    <source>
        <strain evidence="5 6">DSM 16077</strain>
    </source>
</reference>
<dbReference type="GO" id="GO:0003700">
    <property type="term" value="F:DNA-binding transcription factor activity"/>
    <property type="evidence" value="ECO:0007669"/>
    <property type="project" value="TreeGrafter"/>
</dbReference>
<accession>A0A1G9P623</accession>
<evidence type="ECO:0000259" key="4">
    <source>
        <dbReference type="PROSITE" id="PS50977"/>
    </source>
</evidence>
<evidence type="ECO:0000313" key="5">
    <source>
        <dbReference type="EMBL" id="SDL93677.1"/>
    </source>
</evidence>
<keyword evidence="1 2" id="KW-0238">DNA-binding</keyword>